<comment type="caution">
    <text evidence="1">The sequence shown here is derived from an EMBL/GenBank/DDBJ whole genome shotgun (WGS) entry which is preliminary data.</text>
</comment>
<proteinExistence type="predicted"/>
<sequence>GDNYMYGYPCGWHNDCSSKGYDYFNELKCENGRCNCTEDAMHGVRYNKKESRFECDSIIFGLFGGSECSSSNTSSCPDNSQCVKNNQNITPYTINKYICVCNKDYIMVSKECREGK</sequence>
<reference evidence="1 2" key="1">
    <citation type="submission" date="2024-05" db="EMBL/GenBank/DDBJ databases">
        <authorList>
            <person name="Wallberg A."/>
        </authorList>
    </citation>
    <scope>NUCLEOTIDE SEQUENCE [LARGE SCALE GENOMIC DNA]</scope>
</reference>
<evidence type="ECO:0000313" key="2">
    <source>
        <dbReference type="Proteomes" id="UP001497623"/>
    </source>
</evidence>
<feature type="non-terminal residue" evidence="1">
    <location>
        <position position="116"/>
    </location>
</feature>
<name>A0AAV2SH02_MEGNR</name>
<feature type="non-terminal residue" evidence="1">
    <location>
        <position position="1"/>
    </location>
</feature>
<organism evidence="1 2">
    <name type="scientific">Meganyctiphanes norvegica</name>
    <name type="common">Northern krill</name>
    <name type="synonym">Thysanopoda norvegica</name>
    <dbReference type="NCBI Taxonomy" id="48144"/>
    <lineage>
        <taxon>Eukaryota</taxon>
        <taxon>Metazoa</taxon>
        <taxon>Ecdysozoa</taxon>
        <taxon>Arthropoda</taxon>
        <taxon>Crustacea</taxon>
        <taxon>Multicrustacea</taxon>
        <taxon>Malacostraca</taxon>
        <taxon>Eumalacostraca</taxon>
        <taxon>Eucarida</taxon>
        <taxon>Euphausiacea</taxon>
        <taxon>Euphausiidae</taxon>
        <taxon>Meganyctiphanes</taxon>
    </lineage>
</organism>
<dbReference type="EMBL" id="CAXKWB010075437">
    <property type="protein sequence ID" value="CAL4199155.1"/>
    <property type="molecule type" value="Genomic_DNA"/>
</dbReference>
<keyword evidence="2" id="KW-1185">Reference proteome</keyword>
<protein>
    <submittedName>
        <fullName evidence="1">Uncharacterized protein</fullName>
    </submittedName>
</protein>
<gene>
    <name evidence="1" type="ORF">MNOR_LOCUS37449</name>
</gene>
<accession>A0AAV2SH02</accession>
<dbReference type="Proteomes" id="UP001497623">
    <property type="component" value="Unassembled WGS sequence"/>
</dbReference>
<dbReference type="AlphaFoldDB" id="A0AAV2SH02"/>
<evidence type="ECO:0000313" key="1">
    <source>
        <dbReference type="EMBL" id="CAL4199155.1"/>
    </source>
</evidence>